<evidence type="ECO:0000313" key="4">
    <source>
        <dbReference type="EMBL" id="OKH16118.1"/>
    </source>
</evidence>
<keyword evidence="2" id="KW-0812">Transmembrane</keyword>
<gene>
    <name evidence="4" type="ORF">NIES592_00075</name>
</gene>
<feature type="domain" description="SLH" evidence="3">
    <location>
        <begin position="130"/>
        <end position="193"/>
    </location>
</feature>
<feature type="domain" description="SLH" evidence="3">
    <location>
        <begin position="257"/>
        <end position="321"/>
    </location>
</feature>
<feature type="region of interest" description="Disordered" evidence="1">
    <location>
        <begin position="53"/>
        <end position="109"/>
    </location>
</feature>
<evidence type="ECO:0000313" key="5">
    <source>
        <dbReference type="Proteomes" id="UP000186391"/>
    </source>
</evidence>
<protein>
    <submittedName>
        <fullName evidence="4">S-layer protein</fullName>
    </submittedName>
</protein>
<keyword evidence="5" id="KW-1185">Reference proteome</keyword>
<dbReference type="RefSeq" id="WP_073554574.1">
    <property type="nucleotide sequence ID" value="NZ_MRCA01000001.1"/>
</dbReference>
<accession>A0A1U7H493</accession>
<organism evidence="4 5">
    <name type="scientific">Fischerella major NIES-592</name>
    <dbReference type="NCBI Taxonomy" id="210994"/>
    <lineage>
        <taxon>Bacteria</taxon>
        <taxon>Bacillati</taxon>
        <taxon>Cyanobacteriota</taxon>
        <taxon>Cyanophyceae</taxon>
        <taxon>Nostocales</taxon>
        <taxon>Hapalosiphonaceae</taxon>
        <taxon>Fischerella</taxon>
    </lineage>
</organism>
<dbReference type="AlphaFoldDB" id="A0A1U7H493"/>
<evidence type="ECO:0000256" key="1">
    <source>
        <dbReference type="SAM" id="MobiDB-lite"/>
    </source>
</evidence>
<reference evidence="4 5" key="1">
    <citation type="submission" date="2016-11" db="EMBL/GenBank/DDBJ databases">
        <title>Draft Genome Sequences of Nine Cyanobacterial Strains from Diverse Habitats.</title>
        <authorList>
            <person name="Zhu T."/>
            <person name="Hou S."/>
            <person name="Lu X."/>
            <person name="Hess W.R."/>
        </authorList>
    </citation>
    <scope>NUCLEOTIDE SEQUENCE [LARGE SCALE GENOMIC DNA]</scope>
    <source>
        <strain evidence="4 5">NIES-592</strain>
    </source>
</reference>
<feature type="compositionally biased region" description="Polar residues" evidence="1">
    <location>
        <begin position="75"/>
        <end position="90"/>
    </location>
</feature>
<feature type="compositionally biased region" description="Pro residues" evidence="1">
    <location>
        <begin position="55"/>
        <end position="71"/>
    </location>
</feature>
<feature type="domain" description="SLH" evidence="3">
    <location>
        <begin position="194"/>
        <end position="255"/>
    </location>
</feature>
<evidence type="ECO:0000256" key="2">
    <source>
        <dbReference type="SAM" id="Phobius"/>
    </source>
</evidence>
<sequence length="330" mass="36318">MTNTPPDPRSSQTNALDFDEFIGILVAFVTIGAILFWSFSRKESGWNFNSSLLPSPTPTTSPTPLAIPTPPDVGTRQTPSAPLQENLSRVTPSPTLNPNNLPQEQAPVPPLTSNRTLPLVIPEQKSTIPPPIAFTDVPSDFWARRFIDVLSSRNIIKGYEDYTFRPNQPVTRAEFAAIVEQAFGKELSKTKNTISFKDVPPAFWANSAIDQAVSTGFLKGYPNKVFRPQQKIPRVQVLVALTSGMNLNVPASQTRIISFYRDAKEIPNYANDKIAAATANSLVVNYPNPKVLNPNKEATRAEVAAMVYQALVRTGRLDAIQSEYIVKVPN</sequence>
<dbReference type="PANTHER" id="PTHR43308:SF5">
    <property type="entry name" value="S-LAYER PROTEIN _ PEPTIDOGLYCAN ENDO-BETA-N-ACETYLGLUCOSAMINIDASE"/>
    <property type="match status" value="1"/>
</dbReference>
<evidence type="ECO:0000259" key="3">
    <source>
        <dbReference type="PROSITE" id="PS51272"/>
    </source>
</evidence>
<dbReference type="InterPro" id="IPR001119">
    <property type="entry name" value="SLH_dom"/>
</dbReference>
<dbReference type="OrthoDB" id="9759810at2"/>
<dbReference type="PANTHER" id="PTHR43308">
    <property type="entry name" value="OUTER MEMBRANE PROTEIN ALPHA-RELATED"/>
    <property type="match status" value="1"/>
</dbReference>
<dbReference type="PROSITE" id="PS51272">
    <property type="entry name" value="SLH"/>
    <property type="match status" value="3"/>
</dbReference>
<dbReference type="InterPro" id="IPR051465">
    <property type="entry name" value="Cell_Envelope_Struct_Comp"/>
</dbReference>
<keyword evidence="2" id="KW-1133">Transmembrane helix</keyword>
<comment type="caution">
    <text evidence="4">The sequence shown here is derived from an EMBL/GenBank/DDBJ whole genome shotgun (WGS) entry which is preliminary data.</text>
</comment>
<feature type="transmembrane region" description="Helical" evidence="2">
    <location>
        <begin position="20"/>
        <end position="39"/>
    </location>
</feature>
<dbReference type="Proteomes" id="UP000186391">
    <property type="component" value="Unassembled WGS sequence"/>
</dbReference>
<proteinExistence type="predicted"/>
<name>A0A1U7H493_9CYAN</name>
<feature type="compositionally biased region" description="Low complexity" evidence="1">
    <location>
        <begin position="91"/>
        <end position="102"/>
    </location>
</feature>
<dbReference type="EMBL" id="MRCA01000001">
    <property type="protein sequence ID" value="OKH16118.1"/>
    <property type="molecule type" value="Genomic_DNA"/>
</dbReference>
<dbReference type="Pfam" id="PF00395">
    <property type="entry name" value="SLH"/>
    <property type="match status" value="3"/>
</dbReference>
<keyword evidence="2" id="KW-0472">Membrane</keyword>